<evidence type="ECO:0000313" key="2">
    <source>
        <dbReference type="Proteomes" id="UP000002168"/>
    </source>
</evidence>
<accession>B1KF92</accession>
<protein>
    <submittedName>
        <fullName evidence="1">Uncharacterized protein</fullName>
    </submittedName>
</protein>
<dbReference type="Proteomes" id="UP000002168">
    <property type="component" value="Chromosome"/>
</dbReference>
<dbReference type="STRING" id="392500.Swoo_2354"/>
<dbReference type="eggNOG" id="ENOG5033Y1V">
    <property type="taxonomic scope" value="Bacteria"/>
</dbReference>
<gene>
    <name evidence="1" type="ordered locus">Swoo_2354</name>
</gene>
<dbReference type="AlphaFoldDB" id="B1KF92"/>
<keyword evidence="2" id="KW-1185">Reference proteome</keyword>
<reference evidence="1 2" key="1">
    <citation type="submission" date="2008-02" db="EMBL/GenBank/DDBJ databases">
        <title>Complete sequence of Shewanella woodyi ATCC 51908.</title>
        <authorList>
            <consortium name="US DOE Joint Genome Institute"/>
            <person name="Copeland A."/>
            <person name="Lucas S."/>
            <person name="Lapidus A."/>
            <person name="Glavina del Rio T."/>
            <person name="Dalin E."/>
            <person name="Tice H."/>
            <person name="Bruce D."/>
            <person name="Goodwin L."/>
            <person name="Pitluck S."/>
            <person name="Sims D."/>
            <person name="Brettin T."/>
            <person name="Detter J.C."/>
            <person name="Han C."/>
            <person name="Kuske C.R."/>
            <person name="Schmutz J."/>
            <person name="Larimer F."/>
            <person name="Land M."/>
            <person name="Hauser L."/>
            <person name="Kyrpides N."/>
            <person name="Lykidis A."/>
            <person name="Zhao J.-S."/>
            <person name="Richardson P."/>
        </authorList>
    </citation>
    <scope>NUCLEOTIDE SEQUENCE [LARGE SCALE GENOMIC DNA]</scope>
    <source>
        <strain evidence="2">ATCC 51908 / MS32</strain>
    </source>
</reference>
<name>B1KF92_SHEWM</name>
<sequence>MSSQIVMASSYSVKDEDSFKSALINALGSENSLQSGIQKQLNEIAKNAEKSKLKDSVISIESSIKPQSGDSETAISLTVADDLSTLTVPQAVAMELEVTVVDTVSADNSETGVAMSVSTTKSYPLDSNATTGIAQVVTALGLFNEGKLFDAKLTSATTKESASKEKPAS</sequence>
<dbReference type="KEGG" id="swd:Swoo_2354"/>
<dbReference type="RefSeq" id="WP_012324975.1">
    <property type="nucleotide sequence ID" value="NC_010506.1"/>
</dbReference>
<proteinExistence type="predicted"/>
<dbReference type="EMBL" id="CP000961">
    <property type="protein sequence ID" value="ACA86633.1"/>
    <property type="molecule type" value="Genomic_DNA"/>
</dbReference>
<evidence type="ECO:0000313" key="1">
    <source>
        <dbReference type="EMBL" id="ACA86633.1"/>
    </source>
</evidence>
<organism evidence="1 2">
    <name type="scientific">Shewanella woodyi (strain ATCC 51908 / MS32)</name>
    <dbReference type="NCBI Taxonomy" id="392500"/>
    <lineage>
        <taxon>Bacteria</taxon>
        <taxon>Pseudomonadati</taxon>
        <taxon>Pseudomonadota</taxon>
        <taxon>Gammaproteobacteria</taxon>
        <taxon>Alteromonadales</taxon>
        <taxon>Shewanellaceae</taxon>
        <taxon>Shewanella</taxon>
    </lineage>
</organism>
<dbReference type="HOGENOM" id="CLU_1577435_0_0_6"/>